<accession>A0ACD5B9L7</accession>
<proteinExistence type="predicted"/>
<gene>
    <name evidence="1" type="ORF">LCL61_11010</name>
</gene>
<evidence type="ECO:0000313" key="2">
    <source>
        <dbReference type="Proteomes" id="UP001456344"/>
    </source>
</evidence>
<dbReference type="Proteomes" id="UP001456344">
    <property type="component" value="Chromosome"/>
</dbReference>
<name>A0ACD5B9L7_9PSEU</name>
<protein>
    <submittedName>
        <fullName evidence="1">Uncharacterized protein</fullName>
    </submittedName>
</protein>
<keyword evidence="2" id="KW-1185">Reference proteome</keyword>
<organism evidence="1 2">
    <name type="scientific">Amycolatopsis coloradensis</name>
    <dbReference type="NCBI Taxonomy" id="76021"/>
    <lineage>
        <taxon>Bacteria</taxon>
        <taxon>Bacillati</taxon>
        <taxon>Actinomycetota</taxon>
        <taxon>Actinomycetes</taxon>
        <taxon>Pseudonocardiales</taxon>
        <taxon>Pseudonocardiaceae</taxon>
        <taxon>Amycolatopsis</taxon>
    </lineage>
</organism>
<reference evidence="1" key="1">
    <citation type="submission" date="2023-10" db="EMBL/GenBank/DDBJ databases">
        <title>Whole genome sequencing of actinobacterial strain Amycolatopsis sp. (BCA-696) identifies the underlying plant growth-promoting genes.</title>
        <authorList>
            <person name="Gandham P."/>
            <person name="Vadla N."/>
            <person name="Saji A."/>
            <person name="Srinivas V."/>
            <person name="Ruperao P."/>
            <person name="Selvanayagam S."/>
            <person name="Saxena R.K."/>
            <person name="Rathore A."/>
            <person name="Gopalakrishnan S."/>
            <person name="Thakur V."/>
        </authorList>
    </citation>
    <scope>NUCLEOTIDE SEQUENCE</scope>
    <source>
        <strain evidence="1">BCA-696</strain>
    </source>
</reference>
<dbReference type="EMBL" id="CP150484">
    <property type="protein sequence ID" value="WYW16081.1"/>
    <property type="molecule type" value="Genomic_DNA"/>
</dbReference>
<evidence type="ECO:0000313" key="1">
    <source>
        <dbReference type="EMBL" id="WYW16081.1"/>
    </source>
</evidence>
<sequence length="297" mass="30680">MGKASGVFLLVGLCLGAIAAMVLLPPRAGPAAVVAAASGDTVITLEAEPEPVESPAPPSSAAPGPPPKSVDTEALPGLVPGGQVSVVVYDRTAKKTTVSVKADRPYTSASLVKLLIALEALQAGTPASTVQRMLSASDDDIASRLWTAYGGPAIVTRWAGKIGLGGTRPPEDPGRWGDTRITAADVAKIYRYLLDQAGAGTRTTIMRALSGATESGSDGVRQYFGIPDAVGSLRRSIKQGWACCRGSRILHSSGTVGEDDRHIVVVLTSQPVSTTYTSAGRRVTEVVKALRPAIDDL</sequence>